<name>A0A5C5WCV8_9BACT</name>
<dbReference type="EMBL" id="SJPH01000001">
    <property type="protein sequence ID" value="TWT48504.1"/>
    <property type="molecule type" value="Genomic_DNA"/>
</dbReference>
<dbReference type="Proteomes" id="UP000318995">
    <property type="component" value="Unassembled WGS sequence"/>
</dbReference>
<protein>
    <recommendedName>
        <fullName evidence="3">Zinc-finger domain-containing protein</fullName>
    </recommendedName>
</protein>
<gene>
    <name evidence="1" type="ORF">Pla111_02740</name>
</gene>
<comment type="caution">
    <text evidence="1">The sequence shown here is derived from an EMBL/GenBank/DDBJ whole genome shotgun (WGS) entry which is preliminary data.</text>
</comment>
<evidence type="ECO:0008006" key="3">
    <source>
        <dbReference type="Google" id="ProtNLM"/>
    </source>
</evidence>
<keyword evidence="2" id="KW-1185">Reference proteome</keyword>
<accession>A0A5C5WCV8</accession>
<organism evidence="1 2">
    <name type="scientific">Botrimarina hoheduenensis</name>
    <dbReference type="NCBI Taxonomy" id="2528000"/>
    <lineage>
        <taxon>Bacteria</taxon>
        <taxon>Pseudomonadati</taxon>
        <taxon>Planctomycetota</taxon>
        <taxon>Planctomycetia</taxon>
        <taxon>Pirellulales</taxon>
        <taxon>Lacipirellulaceae</taxon>
        <taxon>Botrimarina</taxon>
    </lineage>
</organism>
<reference evidence="1 2" key="1">
    <citation type="submission" date="2019-02" db="EMBL/GenBank/DDBJ databases">
        <title>Deep-cultivation of Planctomycetes and their phenomic and genomic characterization uncovers novel biology.</title>
        <authorList>
            <person name="Wiegand S."/>
            <person name="Jogler M."/>
            <person name="Boedeker C."/>
            <person name="Pinto D."/>
            <person name="Vollmers J."/>
            <person name="Rivas-Marin E."/>
            <person name="Kohn T."/>
            <person name="Peeters S.H."/>
            <person name="Heuer A."/>
            <person name="Rast P."/>
            <person name="Oberbeckmann S."/>
            <person name="Bunk B."/>
            <person name="Jeske O."/>
            <person name="Meyerdierks A."/>
            <person name="Storesund J.E."/>
            <person name="Kallscheuer N."/>
            <person name="Luecker S."/>
            <person name="Lage O.M."/>
            <person name="Pohl T."/>
            <person name="Merkel B.J."/>
            <person name="Hornburger P."/>
            <person name="Mueller R.-W."/>
            <person name="Bruemmer F."/>
            <person name="Labrenz M."/>
            <person name="Spormann A.M."/>
            <person name="Op Den Camp H."/>
            <person name="Overmann J."/>
            <person name="Amann R."/>
            <person name="Jetten M.S.M."/>
            <person name="Mascher T."/>
            <person name="Medema M.H."/>
            <person name="Devos D.P."/>
            <person name="Kaster A.-K."/>
            <person name="Ovreas L."/>
            <person name="Rohde M."/>
            <person name="Galperin M.Y."/>
            <person name="Jogler C."/>
        </authorList>
    </citation>
    <scope>NUCLEOTIDE SEQUENCE [LARGE SCALE GENOMIC DNA]</scope>
    <source>
        <strain evidence="1 2">Pla111</strain>
    </source>
</reference>
<dbReference type="AlphaFoldDB" id="A0A5C5WCV8"/>
<evidence type="ECO:0000313" key="1">
    <source>
        <dbReference type="EMBL" id="TWT48504.1"/>
    </source>
</evidence>
<sequence length="87" mass="9747">MRCAHATQVMSDELDGASTAEDRLAARLHEAVCPGCRRVRVQLQGIDRWLRNATVKPPEPGGLSEDARRRIRRLLRDQQATSDKPEG</sequence>
<proteinExistence type="predicted"/>
<evidence type="ECO:0000313" key="2">
    <source>
        <dbReference type="Proteomes" id="UP000318995"/>
    </source>
</evidence>